<dbReference type="InterPro" id="IPR038488">
    <property type="entry name" value="Integrase_DNA-bd_sf"/>
</dbReference>
<protein>
    <submittedName>
        <fullName evidence="9">Prophage integrase IntA</fullName>
    </submittedName>
</protein>
<gene>
    <name evidence="9" type="primary">intA_1</name>
    <name evidence="9" type="ORF">CI610_00332</name>
</gene>
<dbReference type="GO" id="GO:0044826">
    <property type="term" value="P:viral genome integration into host DNA"/>
    <property type="evidence" value="ECO:0007669"/>
    <property type="project" value="UniProtKB-KW"/>
</dbReference>
<dbReference type="GO" id="GO:0075713">
    <property type="term" value="P:establishment of integrated proviral latency"/>
    <property type="evidence" value="ECO:0007669"/>
    <property type="project" value="UniProtKB-KW"/>
</dbReference>
<keyword evidence="5" id="KW-1179">Viral genome integration</keyword>
<evidence type="ECO:0000256" key="6">
    <source>
        <dbReference type="ARBA" id="ARBA00023296"/>
    </source>
</evidence>
<dbReference type="InterPro" id="IPR025166">
    <property type="entry name" value="Integrase_DNA_bind_dom"/>
</dbReference>
<dbReference type="AlphaFoldDB" id="A0A2H9TBP8"/>
<evidence type="ECO:0000256" key="1">
    <source>
        <dbReference type="ARBA" id="ARBA00008857"/>
    </source>
</evidence>
<dbReference type="GO" id="GO:0006310">
    <property type="term" value="P:DNA recombination"/>
    <property type="evidence" value="ECO:0007669"/>
    <property type="project" value="UniProtKB-KW"/>
</dbReference>
<proteinExistence type="inferred from homology"/>
<evidence type="ECO:0000256" key="5">
    <source>
        <dbReference type="ARBA" id="ARBA00023195"/>
    </source>
</evidence>
<name>A0A2H9TBP8_9ZZZZ</name>
<feature type="region of interest" description="Disordered" evidence="7">
    <location>
        <begin position="399"/>
        <end position="427"/>
    </location>
</feature>
<evidence type="ECO:0000256" key="4">
    <source>
        <dbReference type="ARBA" id="ARBA00023172"/>
    </source>
</evidence>
<dbReference type="PROSITE" id="PS51898">
    <property type="entry name" value="TYR_RECOMBINASE"/>
    <property type="match status" value="1"/>
</dbReference>
<evidence type="ECO:0000256" key="2">
    <source>
        <dbReference type="ARBA" id="ARBA00022908"/>
    </source>
</evidence>
<sequence length="427" mass="49443">MLTDDQVKSAPVKKKSYKLSDKDNMYLLVAASGRKYWKVDYTFIDKRSTYPIGEYPYLSLDAARIECSLIKNGIRKGIDPQAKMRELRLEAARKRKYTFRYVGEEWYDKKISGKSKSHSSRTWRLLDKELFPWLGDYPITKIRPDIILEVLRGIEKRGVIDTAYRTRQTASNIFDYAMSCYYCDSNPAACLRHSLAPRDKKHYPTLLDPYEVGRLLLNLDCYSGGASVRYGLKLLSHIFIRPGELIQLRWDYVNWKECRLDIPARVMKGKRDHVVPLSRQCQGIVQEAYQLSGKDSAYLFPSPRGNSRHLSDVALRTALRSMGYDNTTIVPHGFRPMARTMIAEQLHVNPIFIELQLAHKLPDPNRGAYDRTRHISERIGMMQQWSDYLDSLKAQAQQPRPPKLVFSSDRQFGRFPDQEDITPGQFG</sequence>
<dbReference type="Pfam" id="PF22022">
    <property type="entry name" value="Phage_int_M"/>
    <property type="match status" value="1"/>
</dbReference>
<dbReference type="InterPro" id="IPR050808">
    <property type="entry name" value="Phage_Integrase"/>
</dbReference>
<dbReference type="InterPro" id="IPR053876">
    <property type="entry name" value="Phage_int_M"/>
</dbReference>
<accession>A0A2H9TBP8</accession>
<dbReference type="Gene3D" id="1.10.443.10">
    <property type="entry name" value="Intergrase catalytic core"/>
    <property type="match status" value="1"/>
</dbReference>
<comment type="caution">
    <text evidence="9">The sequence shown here is derived from an EMBL/GenBank/DDBJ whole genome shotgun (WGS) entry which is preliminary data.</text>
</comment>
<dbReference type="Pfam" id="PF00589">
    <property type="entry name" value="Phage_integrase"/>
    <property type="match status" value="1"/>
</dbReference>
<keyword evidence="2" id="KW-0229">DNA integration</keyword>
<evidence type="ECO:0000259" key="8">
    <source>
        <dbReference type="PROSITE" id="PS51898"/>
    </source>
</evidence>
<dbReference type="InterPro" id="IPR013762">
    <property type="entry name" value="Integrase-like_cat_sf"/>
</dbReference>
<dbReference type="PANTHER" id="PTHR30629">
    <property type="entry name" value="PROPHAGE INTEGRASE"/>
    <property type="match status" value="1"/>
</dbReference>
<dbReference type="Pfam" id="PF13356">
    <property type="entry name" value="Arm-DNA-bind_3"/>
    <property type="match status" value="1"/>
</dbReference>
<keyword evidence="4" id="KW-0233">DNA recombination</keyword>
<keyword evidence="3" id="KW-0238">DNA-binding</keyword>
<evidence type="ECO:0000256" key="3">
    <source>
        <dbReference type="ARBA" id="ARBA00023125"/>
    </source>
</evidence>
<dbReference type="InterPro" id="IPR010998">
    <property type="entry name" value="Integrase_recombinase_N"/>
</dbReference>
<evidence type="ECO:0000313" key="9">
    <source>
        <dbReference type="EMBL" id="PJE80671.1"/>
    </source>
</evidence>
<dbReference type="InterPro" id="IPR002104">
    <property type="entry name" value="Integrase_catalytic"/>
</dbReference>
<dbReference type="GO" id="GO:0046718">
    <property type="term" value="P:symbiont entry into host cell"/>
    <property type="evidence" value="ECO:0007669"/>
    <property type="project" value="UniProtKB-KW"/>
</dbReference>
<reference evidence="9" key="1">
    <citation type="journal article" date="2017" name="Appl. Environ. Microbiol.">
        <title>Molecular characterization of an Endozoicomonas-like organism causing infection in king scallop Pecten maximus L.</title>
        <authorList>
            <person name="Cano I."/>
            <person name="van Aerle R."/>
            <person name="Ross S."/>
            <person name="Verner-Jeffreys D.W."/>
            <person name="Paley R.K."/>
            <person name="Rimmer G."/>
            <person name="Ryder D."/>
            <person name="Hooper P."/>
            <person name="Stone D."/>
            <person name="Feist S.W."/>
        </authorList>
    </citation>
    <scope>NUCLEOTIDE SEQUENCE</scope>
</reference>
<organism evidence="9">
    <name type="scientific">invertebrate metagenome</name>
    <dbReference type="NCBI Taxonomy" id="1711999"/>
    <lineage>
        <taxon>unclassified sequences</taxon>
        <taxon>metagenomes</taxon>
        <taxon>organismal metagenomes</taxon>
    </lineage>
</organism>
<comment type="similarity">
    <text evidence="1">Belongs to the 'phage' integrase family.</text>
</comment>
<dbReference type="GO" id="GO:0015074">
    <property type="term" value="P:DNA integration"/>
    <property type="evidence" value="ECO:0007669"/>
    <property type="project" value="UniProtKB-KW"/>
</dbReference>
<dbReference type="Gene3D" id="1.10.150.130">
    <property type="match status" value="1"/>
</dbReference>
<dbReference type="InterPro" id="IPR011010">
    <property type="entry name" value="DNA_brk_join_enz"/>
</dbReference>
<dbReference type="GO" id="GO:0003677">
    <property type="term" value="F:DNA binding"/>
    <property type="evidence" value="ECO:0007669"/>
    <property type="project" value="UniProtKB-KW"/>
</dbReference>
<dbReference type="CDD" id="cd00801">
    <property type="entry name" value="INT_P4_C"/>
    <property type="match status" value="1"/>
</dbReference>
<feature type="domain" description="Tyr recombinase" evidence="8">
    <location>
        <begin position="202"/>
        <end position="387"/>
    </location>
</feature>
<evidence type="ECO:0000256" key="7">
    <source>
        <dbReference type="SAM" id="MobiDB-lite"/>
    </source>
</evidence>
<dbReference type="PANTHER" id="PTHR30629:SF2">
    <property type="entry name" value="PROPHAGE INTEGRASE INTS-RELATED"/>
    <property type="match status" value="1"/>
</dbReference>
<keyword evidence="6" id="KW-1160">Virus entry into host cell</keyword>
<dbReference type="Gene3D" id="3.30.160.390">
    <property type="entry name" value="Integrase, DNA-binding domain"/>
    <property type="match status" value="1"/>
</dbReference>
<dbReference type="SUPFAM" id="SSF56349">
    <property type="entry name" value="DNA breaking-rejoining enzymes"/>
    <property type="match status" value="1"/>
</dbReference>
<dbReference type="EMBL" id="NSIT01000009">
    <property type="protein sequence ID" value="PJE80671.1"/>
    <property type="molecule type" value="Genomic_DNA"/>
</dbReference>